<protein>
    <submittedName>
        <fullName evidence="1">Uncharacterized protein</fullName>
    </submittedName>
</protein>
<reference evidence="1 2" key="1">
    <citation type="submission" date="2021-11" db="EMBL/GenBank/DDBJ databases">
        <title>Black yeast isolated from Biological Soil Crust.</title>
        <authorList>
            <person name="Kurbessoian T."/>
        </authorList>
    </citation>
    <scope>NUCLEOTIDE SEQUENCE [LARGE SCALE GENOMIC DNA]</scope>
    <source>
        <strain evidence="1 2">CCFEE 5522</strain>
    </source>
</reference>
<dbReference type="EMBL" id="JAVFHQ010000111">
    <property type="protein sequence ID" value="KAK4539186.1"/>
    <property type="molecule type" value="Genomic_DNA"/>
</dbReference>
<feature type="non-terminal residue" evidence="1">
    <location>
        <position position="155"/>
    </location>
</feature>
<evidence type="ECO:0000313" key="1">
    <source>
        <dbReference type="EMBL" id="KAK4539186.1"/>
    </source>
</evidence>
<gene>
    <name evidence="1" type="ORF">LTR36_001162</name>
</gene>
<accession>A0AAV9J2V4</accession>
<dbReference type="Proteomes" id="UP001324427">
    <property type="component" value="Unassembled WGS sequence"/>
</dbReference>
<organism evidence="1 2">
    <name type="scientific">Oleoguttula mirabilis</name>
    <dbReference type="NCBI Taxonomy" id="1507867"/>
    <lineage>
        <taxon>Eukaryota</taxon>
        <taxon>Fungi</taxon>
        <taxon>Dikarya</taxon>
        <taxon>Ascomycota</taxon>
        <taxon>Pezizomycotina</taxon>
        <taxon>Dothideomycetes</taxon>
        <taxon>Dothideomycetidae</taxon>
        <taxon>Mycosphaerellales</taxon>
        <taxon>Teratosphaeriaceae</taxon>
        <taxon>Oleoguttula</taxon>
    </lineage>
</organism>
<proteinExistence type="predicted"/>
<name>A0AAV9J2V4_9PEZI</name>
<dbReference type="AlphaFoldDB" id="A0AAV9J2V4"/>
<evidence type="ECO:0000313" key="2">
    <source>
        <dbReference type="Proteomes" id="UP001324427"/>
    </source>
</evidence>
<sequence>MASSSDYANWYSAHYAEPLIPQDGTIPFYLDAWVDKTEYDSDDEFKTVVEIEEWDAHGSQIVPPTSSLVSTDKRFILVSHVPEPRRTLACRGFAVQGADTIISLSPDDADSLLLPSSLLAQSHPFFEAAFGGRWASNRLETGPKVVNERATNERS</sequence>
<keyword evidence="2" id="KW-1185">Reference proteome</keyword>
<comment type="caution">
    <text evidence="1">The sequence shown here is derived from an EMBL/GenBank/DDBJ whole genome shotgun (WGS) entry which is preliminary data.</text>
</comment>